<gene>
    <name evidence="1" type="ORF">PXEA_LOCUS4725</name>
</gene>
<dbReference type="Proteomes" id="UP000784294">
    <property type="component" value="Unassembled WGS sequence"/>
</dbReference>
<evidence type="ECO:0000313" key="1">
    <source>
        <dbReference type="EMBL" id="VEL11285.1"/>
    </source>
</evidence>
<evidence type="ECO:0000313" key="2">
    <source>
        <dbReference type="Proteomes" id="UP000784294"/>
    </source>
</evidence>
<sequence length="83" mass="9358">MRASRPVKQPVLRRTGPKAQSVLTIPSEFIQSSGTTKQCFAQMYARQRLESRLAELSLGIRDDMMEANLHTYLEISAPLYSDA</sequence>
<reference evidence="1" key="1">
    <citation type="submission" date="2018-11" db="EMBL/GenBank/DDBJ databases">
        <authorList>
            <consortium name="Pathogen Informatics"/>
        </authorList>
    </citation>
    <scope>NUCLEOTIDE SEQUENCE</scope>
</reference>
<protein>
    <submittedName>
        <fullName evidence="1">Uncharacterized protein</fullName>
    </submittedName>
</protein>
<dbReference type="EMBL" id="CAAALY010011360">
    <property type="protein sequence ID" value="VEL11285.1"/>
    <property type="molecule type" value="Genomic_DNA"/>
</dbReference>
<dbReference type="AlphaFoldDB" id="A0A3S5BNW4"/>
<comment type="caution">
    <text evidence="1">The sequence shown here is derived from an EMBL/GenBank/DDBJ whole genome shotgun (WGS) entry which is preliminary data.</text>
</comment>
<proteinExistence type="predicted"/>
<name>A0A3S5BNW4_9PLAT</name>
<organism evidence="1 2">
    <name type="scientific">Protopolystoma xenopodis</name>
    <dbReference type="NCBI Taxonomy" id="117903"/>
    <lineage>
        <taxon>Eukaryota</taxon>
        <taxon>Metazoa</taxon>
        <taxon>Spiralia</taxon>
        <taxon>Lophotrochozoa</taxon>
        <taxon>Platyhelminthes</taxon>
        <taxon>Monogenea</taxon>
        <taxon>Polyopisthocotylea</taxon>
        <taxon>Polystomatidea</taxon>
        <taxon>Polystomatidae</taxon>
        <taxon>Protopolystoma</taxon>
    </lineage>
</organism>
<accession>A0A3S5BNW4</accession>
<keyword evidence="2" id="KW-1185">Reference proteome</keyword>